<evidence type="ECO:0000256" key="1">
    <source>
        <dbReference type="SAM" id="MobiDB-lite"/>
    </source>
</evidence>
<protein>
    <submittedName>
        <fullName evidence="2">Uncharacterized protein</fullName>
    </submittedName>
</protein>
<name>A0AAV7EII8_ARIFI</name>
<dbReference type="PANTHER" id="PTHR36078:SF2">
    <property type="entry name" value="OS09G0473966 PROTEIN"/>
    <property type="match status" value="1"/>
</dbReference>
<feature type="region of interest" description="Disordered" evidence="1">
    <location>
        <begin position="125"/>
        <end position="154"/>
    </location>
</feature>
<dbReference type="AlphaFoldDB" id="A0AAV7EII8"/>
<gene>
    <name evidence="2" type="ORF">H6P81_008608</name>
</gene>
<feature type="compositionally biased region" description="Polar residues" evidence="1">
    <location>
        <begin position="130"/>
        <end position="147"/>
    </location>
</feature>
<feature type="region of interest" description="Disordered" evidence="1">
    <location>
        <begin position="1"/>
        <end position="40"/>
    </location>
</feature>
<evidence type="ECO:0000313" key="2">
    <source>
        <dbReference type="EMBL" id="KAG9448643.1"/>
    </source>
</evidence>
<keyword evidence="3" id="KW-1185">Reference proteome</keyword>
<dbReference type="EMBL" id="JAINDJ010000004">
    <property type="protein sequence ID" value="KAG9448643.1"/>
    <property type="molecule type" value="Genomic_DNA"/>
</dbReference>
<feature type="compositionally biased region" description="Polar residues" evidence="1">
    <location>
        <begin position="9"/>
        <end position="18"/>
    </location>
</feature>
<evidence type="ECO:0000313" key="3">
    <source>
        <dbReference type="Proteomes" id="UP000825729"/>
    </source>
</evidence>
<accession>A0AAV7EII8</accession>
<dbReference type="PANTHER" id="PTHR36078">
    <property type="entry name" value="BNACNNG21220D PROTEIN"/>
    <property type="match status" value="1"/>
</dbReference>
<sequence length="154" mass="16820">MALPPSSSPSPTDAVSPSRSEKTAMEPNPQRMQQGAAPDDVEMIDASECDGDELLNIVMDSDAGDLVSKYNKYHADYVRRIEAKYFSRKALNGGSIFDEETKIENEVIKSSRWHCTKSFIDPVQGCEDQGGSSPSVAETSSNTPNRKILSKKSS</sequence>
<dbReference type="Proteomes" id="UP000825729">
    <property type="component" value="Unassembled WGS sequence"/>
</dbReference>
<proteinExistence type="predicted"/>
<organism evidence="2 3">
    <name type="scientific">Aristolochia fimbriata</name>
    <name type="common">White veined hardy Dutchman's pipe vine</name>
    <dbReference type="NCBI Taxonomy" id="158543"/>
    <lineage>
        <taxon>Eukaryota</taxon>
        <taxon>Viridiplantae</taxon>
        <taxon>Streptophyta</taxon>
        <taxon>Embryophyta</taxon>
        <taxon>Tracheophyta</taxon>
        <taxon>Spermatophyta</taxon>
        <taxon>Magnoliopsida</taxon>
        <taxon>Magnoliidae</taxon>
        <taxon>Piperales</taxon>
        <taxon>Aristolochiaceae</taxon>
        <taxon>Aristolochia</taxon>
    </lineage>
</organism>
<comment type="caution">
    <text evidence="2">The sequence shown here is derived from an EMBL/GenBank/DDBJ whole genome shotgun (WGS) entry which is preliminary data.</text>
</comment>
<reference evidence="2 3" key="1">
    <citation type="submission" date="2021-07" db="EMBL/GenBank/DDBJ databases">
        <title>The Aristolochia fimbriata genome: insights into angiosperm evolution, floral development and chemical biosynthesis.</title>
        <authorList>
            <person name="Jiao Y."/>
        </authorList>
    </citation>
    <scope>NUCLEOTIDE SEQUENCE [LARGE SCALE GENOMIC DNA]</scope>
    <source>
        <strain evidence="2">IBCAS-2021</strain>
        <tissue evidence="2">Leaf</tissue>
    </source>
</reference>